<reference evidence="3" key="1">
    <citation type="submission" date="2018-08" db="EMBL/GenBank/DDBJ databases">
        <authorList>
            <person name="Zhang J."/>
            <person name="Du Z.-J."/>
        </authorList>
    </citation>
    <scope>NUCLEOTIDE SEQUENCE [LARGE SCALE GENOMIC DNA]</scope>
    <source>
        <strain evidence="3">KCTC 52655</strain>
    </source>
</reference>
<dbReference type="Proteomes" id="UP000256561">
    <property type="component" value="Unassembled WGS sequence"/>
</dbReference>
<evidence type="ECO:0000259" key="1">
    <source>
        <dbReference type="Pfam" id="PF12146"/>
    </source>
</evidence>
<comment type="caution">
    <text evidence="2">The sequence shown here is derived from an EMBL/GenBank/DDBJ whole genome shotgun (WGS) entry which is preliminary data.</text>
</comment>
<feature type="domain" description="Serine aminopeptidase S33" evidence="1">
    <location>
        <begin position="72"/>
        <end position="196"/>
    </location>
</feature>
<dbReference type="EMBL" id="QRHA01000001">
    <property type="protein sequence ID" value="RDV29055.1"/>
    <property type="molecule type" value="Genomic_DNA"/>
</dbReference>
<dbReference type="Pfam" id="PF12146">
    <property type="entry name" value="Hydrolase_4"/>
    <property type="match status" value="1"/>
</dbReference>
<accession>A0A3D8MDZ3</accession>
<evidence type="ECO:0000313" key="2">
    <source>
        <dbReference type="EMBL" id="RDV29055.1"/>
    </source>
</evidence>
<proteinExistence type="predicted"/>
<dbReference type="InterPro" id="IPR051044">
    <property type="entry name" value="MAG_DAG_Lipase"/>
</dbReference>
<dbReference type="SUPFAM" id="SSF53474">
    <property type="entry name" value="alpha/beta-Hydrolases"/>
    <property type="match status" value="1"/>
</dbReference>
<dbReference type="OrthoDB" id="8476759at2"/>
<dbReference type="InterPro" id="IPR029058">
    <property type="entry name" value="AB_hydrolase_fold"/>
</dbReference>
<keyword evidence="2" id="KW-0378">Hydrolase</keyword>
<evidence type="ECO:0000313" key="3">
    <source>
        <dbReference type="Proteomes" id="UP000256561"/>
    </source>
</evidence>
<gene>
    <name evidence="2" type="ORF">DXV75_00890</name>
</gene>
<dbReference type="InterPro" id="IPR022742">
    <property type="entry name" value="Hydrolase_4"/>
</dbReference>
<keyword evidence="3" id="KW-1185">Reference proteome</keyword>
<protein>
    <submittedName>
        <fullName evidence="2">Alpha/beta fold hydrolase</fullName>
    </submittedName>
</protein>
<dbReference type="GO" id="GO:0016787">
    <property type="term" value="F:hydrolase activity"/>
    <property type="evidence" value="ECO:0007669"/>
    <property type="project" value="UniProtKB-KW"/>
</dbReference>
<dbReference type="PANTHER" id="PTHR11614">
    <property type="entry name" value="PHOSPHOLIPASE-RELATED"/>
    <property type="match status" value="1"/>
</dbReference>
<sequence>MVWLAGALCQIQAQPLDPLLDKFAELYTSEWGQVKPCPEPAAHRFRVCSDKLRNEGNAPFILHHGVPTANTAILIHGLSDSPFFVSGIAQVLYEKGFTVIAPLLPGHGLKVADADMEDKQLAERWQQHVDQVVALTDGIDTKVFLGGFSTGGALSVEQYLDSPAQIDGLMLFSGALALTDNAESMSKFWGIKWVAKLIDGHYETDGPNPYKYPSVAGFAGLELMDVINQIRDQLEAGKRIEVPLFAAHSQADRTTPIHGIEGLLEFTRGSNTVFIIDESYNLCHADLVVSEAMIRAMQFDKSRVNGIEECAVPKANPLYRQMTMMLQSFVDEHQGR</sequence>
<name>A0A3D8MDZ3_9ALTE</name>
<dbReference type="Gene3D" id="3.40.50.1820">
    <property type="entry name" value="alpha/beta hydrolase"/>
    <property type="match status" value="1"/>
</dbReference>
<dbReference type="AlphaFoldDB" id="A0A3D8MDZ3"/>
<organism evidence="2 3">
    <name type="scientific">Alteromonas aestuariivivens</name>
    <dbReference type="NCBI Taxonomy" id="1938339"/>
    <lineage>
        <taxon>Bacteria</taxon>
        <taxon>Pseudomonadati</taxon>
        <taxon>Pseudomonadota</taxon>
        <taxon>Gammaproteobacteria</taxon>
        <taxon>Alteromonadales</taxon>
        <taxon>Alteromonadaceae</taxon>
        <taxon>Alteromonas/Salinimonas group</taxon>
        <taxon>Alteromonas</taxon>
    </lineage>
</organism>